<keyword evidence="4" id="KW-1133">Transmembrane helix</keyword>
<dbReference type="PANTHER" id="PTHR45649">
    <property type="entry name" value="AMINO-ACID PERMEASE BAT1"/>
    <property type="match status" value="1"/>
</dbReference>
<protein>
    <recommendedName>
        <fullName evidence="6">Amino acid permease/ SLC12A domain-containing protein</fullName>
    </recommendedName>
</protein>
<evidence type="ECO:0000259" key="6">
    <source>
        <dbReference type="Pfam" id="PF00324"/>
    </source>
</evidence>
<accession>A0A5N7B0G9</accession>
<gene>
    <name evidence="7" type="ORF">BDV26DRAFT_295600</name>
</gene>
<keyword evidence="5" id="KW-0472">Membrane</keyword>
<keyword evidence="3" id="KW-0812">Transmembrane</keyword>
<evidence type="ECO:0000256" key="3">
    <source>
        <dbReference type="ARBA" id="ARBA00022692"/>
    </source>
</evidence>
<evidence type="ECO:0000256" key="1">
    <source>
        <dbReference type="ARBA" id="ARBA00004141"/>
    </source>
</evidence>
<sequence>MKNRAELGYNPSQNHDGLYFARIGQEGHYKVAQLWYFVHFLVQLHHYRYAGKTAGVGHIQRVYAKPLLAFHQRTFASYGKVALHLLFLHGGSHLDLPDLQKRILPWDFVLVALAVNAIENVAIVGPPSYTADHKSAQGVFTTWNSEGGWPSDGITFFTGMQGSVFAFSGSSAIVHMAEEVHHASVVIPRALILVLFIK</sequence>
<dbReference type="Proteomes" id="UP000326198">
    <property type="component" value="Unassembled WGS sequence"/>
</dbReference>
<dbReference type="InterPro" id="IPR004841">
    <property type="entry name" value="AA-permease/SLC12A_dom"/>
</dbReference>
<feature type="domain" description="Amino acid permease/ SLC12A" evidence="6">
    <location>
        <begin position="108"/>
        <end position="196"/>
    </location>
</feature>
<dbReference type="Pfam" id="PF00324">
    <property type="entry name" value="AA_permease"/>
    <property type="match status" value="1"/>
</dbReference>
<dbReference type="GO" id="GO:0022857">
    <property type="term" value="F:transmembrane transporter activity"/>
    <property type="evidence" value="ECO:0007669"/>
    <property type="project" value="UniProtKB-ARBA"/>
</dbReference>
<evidence type="ECO:0000256" key="5">
    <source>
        <dbReference type="ARBA" id="ARBA00023136"/>
    </source>
</evidence>
<reference evidence="7 8" key="1">
    <citation type="submission" date="2019-04" db="EMBL/GenBank/DDBJ databases">
        <title>Friends and foes A comparative genomics studyof 23 Aspergillus species from section Flavi.</title>
        <authorList>
            <consortium name="DOE Joint Genome Institute"/>
            <person name="Kjaerbolling I."/>
            <person name="Vesth T."/>
            <person name="Frisvad J.C."/>
            <person name="Nybo J.L."/>
            <person name="Theobald S."/>
            <person name="Kildgaard S."/>
            <person name="Isbrandt T."/>
            <person name="Kuo A."/>
            <person name="Sato A."/>
            <person name="Lyhne E.K."/>
            <person name="Kogle M.E."/>
            <person name="Wiebenga A."/>
            <person name="Kun R.S."/>
            <person name="Lubbers R.J."/>
            <person name="Makela M.R."/>
            <person name="Barry K."/>
            <person name="Chovatia M."/>
            <person name="Clum A."/>
            <person name="Daum C."/>
            <person name="Haridas S."/>
            <person name="He G."/>
            <person name="LaButti K."/>
            <person name="Lipzen A."/>
            <person name="Mondo S."/>
            <person name="Riley R."/>
            <person name="Salamov A."/>
            <person name="Simmons B.A."/>
            <person name="Magnuson J.K."/>
            <person name="Henrissat B."/>
            <person name="Mortensen U.H."/>
            <person name="Larsen T.O."/>
            <person name="Devries R.P."/>
            <person name="Grigoriev I.V."/>
            <person name="Machida M."/>
            <person name="Baker S.E."/>
            <person name="Andersen M.R."/>
        </authorList>
    </citation>
    <scope>NUCLEOTIDE SEQUENCE [LARGE SCALE GENOMIC DNA]</scope>
    <source>
        <strain evidence="7 8">IBT 29228</strain>
    </source>
</reference>
<dbReference type="EMBL" id="ML736274">
    <property type="protein sequence ID" value="KAE8374839.1"/>
    <property type="molecule type" value="Genomic_DNA"/>
</dbReference>
<keyword evidence="8" id="KW-1185">Reference proteome</keyword>
<evidence type="ECO:0000313" key="7">
    <source>
        <dbReference type="EMBL" id="KAE8374839.1"/>
    </source>
</evidence>
<keyword evidence="2" id="KW-0813">Transport</keyword>
<dbReference type="PANTHER" id="PTHR45649:SF1">
    <property type="entry name" value="TRANSPORTER, PUTATIVE (EUROFUNG)-RELATED"/>
    <property type="match status" value="1"/>
</dbReference>
<organism evidence="7 8">
    <name type="scientific">Aspergillus bertholletiae</name>
    <dbReference type="NCBI Taxonomy" id="1226010"/>
    <lineage>
        <taxon>Eukaryota</taxon>
        <taxon>Fungi</taxon>
        <taxon>Dikarya</taxon>
        <taxon>Ascomycota</taxon>
        <taxon>Pezizomycotina</taxon>
        <taxon>Eurotiomycetes</taxon>
        <taxon>Eurotiomycetidae</taxon>
        <taxon>Eurotiales</taxon>
        <taxon>Aspergillaceae</taxon>
        <taxon>Aspergillus</taxon>
        <taxon>Aspergillus subgen. Circumdati</taxon>
    </lineage>
</organism>
<dbReference type="Gene3D" id="1.20.1740.10">
    <property type="entry name" value="Amino acid/polyamine transporter I"/>
    <property type="match status" value="1"/>
</dbReference>
<name>A0A5N7B0G9_9EURO</name>
<dbReference type="OrthoDB" id="3257095at2759"/>
<evidence type="ECO:0000256" key="4">
    <source>
        <dbReference type="ARBA" id="ARBA00022989"/>
    </source>
</evidence>
<dbReference type="GO" id="GO:0016020">
    <property type="term" value="C:membrane"/>
    <property type="evidence" value="ECO:0007669"/>
    <property type="project" value="UniProtKB-SubCell"/>
</dbReference>
<evidence type="ECO:0000256" key="2">
    <source>
        <dbReference type="ARBA" id="ARBA00022448"/>
    </source>
</evidence>
<proteinExistence type="predicted"/>
<dbReference type="AlphaFoldDB" id="A0A5N7B0G9"/>
<comment type="subcellular location">
    <subcellularLocation>
        <location evidence="1">Membrane</location>
        <topology evidence="1">Multi-pass membrane protein</topology>
    </subcellularLocation>
</comment>
<evidence type="ECO:0000313" key="8">
    <source>
        <dbReference type="Proteomes" id="UP000326198"/>
    </source>
</evidence>